<reference evidence="2" key="1">
    <citation type="journal article" date="2023" name="IScience">
        <title>Live-bearing cockroach genome reveals convergent evolutionary mechanisms linked to viviparity in insects and beyond.</title>
        <authorList>
            <person name="Fouks B."/>
            <person name="Harrison M.C."/>
            <person name="Mikhailova A.A."/>
            <person name="Marchal E."/>
            <person name="English S."/>
            <person name="Carruthers M."/>
            <person name="Jennings E.C."/>
            <person name="Chiamaka E.L."/>
            <person name="Frigard R.A."/>
            <person name="Pippel M."/>
            <person name="Attardo G.M."/>
            <person name="Benoit J.B."/>
            <person name="Bornberg-Bauer E."/>
            <person name="Tobe S.S."/>
        </authorList>
    </citation>
    <scope>NUCLEOTIDE SEQUENCE</scope>
    <source>
        <strain evidence="2">Stay&amp;Tobe</strain>
    </source>
</reference>
<dbReference type="Pfam" id="PF15998">
    <property type="entry name" value="DUF4773"/>
    <property type="match status" value="1"/>
</dbReference>
<keyword evidence="3" id="KW-1185">Reference proteome</keyword>
<feature type="domain" description="DUF4773" evidence="1">
    <location>
        <begin position="1"/>
        <end position="94"/>
    </location>
</feature>
<comment type="caution">
    <text evidence="2">The sequence shown here is derived from an EMBL/GenBank/DDBJ whole genome shotgun (WGS) entry which is preliminary data.</text>
</comment>
<evidence type="ECO:0000259" key="1">
    <source>
        <dbReference type="Pfam" id="PF15998"/>
    </source>
</evidence>
<proteinExistence type="predicted"/>
<protein>
    <recommendedName>
        <fullName evidence="1">DUF4773 domain-containing protein</fullName>
    </recommendedName>
</protein>
<evidence type="ECO:0000313" key="3">
    <source>
        <dbReference type="Proteomes" id="UP001233999"/>
    </source>
</evidence>
<sequence>MNFTYNAYDFSLTANMFMNDNSIFESSFSAKNPPAACLPIIIPYIPIPMESCAHFFNICLPGRNVHFCMDWEFRVASQPIAIAHFDCLRLGQSGVSLLKPEDDGCQQPSSTILPLPGYDEYDEVTED</sequence>
<name>A0AAD7ZKB2_DIPPU</name>
<dbReference type="PANTHER" id="PTHR36299">
    <property type="entry name" value="AGAP008005-PA"/>
    <property type="match status" value="1"/>
</dbReference>
<evidence type="ECO:0000313" key="2">
    <source>
        <dbReference type="EMBL" id="KAJ9581947.1"/>
    </source>
</evidence>
<dbReference type="AlphaFoldDB" id="A0AAD7ZKB2"/>
<dbReference type="Proteomes" id="UP001233999">
    <property type="component" value="Unassembled WGS sequence"/>
</dbReference>
<dbReference type="PANTHER" id="PTHR36299:SF1">
    <property type="entry name" value="DUF4773 DOMAIN-CONTAINING PROTEIN"/>
    <property type="match status" value="1"/>
</dbReference>
<organism evidence="2 3">
    <name type="scientific">Diploptera punctata</name>
    <name type="common">Pacific beetle cockroach</name>
    <dbReference type="NCBI Taxonomy" id="6984"/>
    <lineage>
        <taxon>Eukaryota</taxon>
        <taxon>Metazoa</taxon>
        <taxon>Ecdysozoa</taxon>
        <taxon>Arthropoda</taxon>
        <taxon>Hexapoda</taxon>
        <taxon>Insecta</taxon>
        <taxon>Pterygota</taxon>
        <taxon>Neoptera</taxon>
        <taxon>Polyneoptera</taxon>
        <taxon>Dictyoptera</taxon>
        <taxon>Blattodea</taxon>
        <taxon>Blaberoidea</taxon>
        <taxon>Blaberidae</taxon>
        <taxon>Diplopterinae</taxon>
        <taxon>Diploptera</taxon>
    </lineage>
</organism>
<dbReference type="EMBL" id="JASPKZ010007833">
    <property type="protein sequence ID" value="KAJ9581947.1"/>
    <property type="molecule type" value="Genomic_DNA"/>
</dbReference>
<dbReference type="InterPro" id="IPR031941">
    <property type="entry name" value="DUF4773"/>
</dbReference>
<reference evidence="2" key="2">
    <citation type="submission" date="2023-05" db="EMBL/GenBank/DDBJ databases">
        <authorList>
            <person name="Fouks B."/>
        </authorList>
    </citation>
    <scope>NUCLEOTIDE SEQUENCE</scope>
    <source>
        <strain evidence="2">Stay&amp;Tobe</strain>
        <tissue evidence="2">Testes</tissue>
    </source>
</reference>
<gene>
    <name evidence="2" type="ORF">L9F63_003700</name>
</gene>
<accession>A0AAD7ZKB2</accession>